<feature type="compositionally biased region" description="Basic residues" evidence="1">
    <location>
        <begin position="358"/>
        <end position="369"/>
    </location>
</feature>
<keyword evidence="3" id="KW-1185">Reference proteome</keyword>
<reference evidence="2" key="1">
    <citation type="submission" date="2020-05" db="EMBL/GenBank/DDBJ databases">
        <title>WGS assembly of Panicum virgatum.</title>
        <authorList>
            <person name="Lovell J.T."/>
            <person name="Jenkins J."/>
            <person name="Shu S."/>
            <person name="Juenger T.E."/>
            <person name="Schmutz J."/>
        </authorList>
    </citation>
    <scope>NUCLEOTIDE SEQUENCE</scope>
    <source>
        <strain evidence="2">AP13</strain>
    </source>
</reference>
<evidence type="ECO:0000313" key="2">
    <source>
        <dbReference type="EMBL" id="KAG2576266.1"/>
    </source>
</evidence>
<organism evidence="2 3">
    <name type="scientific">Panicum virgatum</name>
    <name type="common">Blackwell switchgrass</name>
    <dbReference type="NCBI Taxonomy" id="38727"/>
    <lineage>
        <taxon>Eukaryota</taxon>
        <taxon>Viridiplantae</taxon>
        <taxon>Streptophyta</taxon>
        <taxon>Embryophyta</taxon>
        <taxon>Tracheophyta</taxon>
        <taxon>Spermatophyta</taxon>
        <taxon>Magnoliopsida</taxon>
        <taxon>Liliopsida</taxon>
        <taxon>Poales</taxon>
        <taxon>Poaceae</taxon>
        <taxon>PACMAD clade</taxon>
        <taxon>Panicoideae</taxon>
        <taxon>Panicodae</taxon>
        <taxon>Paniceae</taxon>
        <taxon>Panicinae</taxon>
        <taxon>Panicum</taxon>
        <taxon>Panicum sect. Hiantes</taxon>
    </lineage>
</organism>
<feature type="compositionally biased region" description="Pro residues" evidence="1">
    <location>
        <begin position="145"/>
        <end position="156"/>
    </location>
</feature>
<dbReference type="EMBL" id="CM029048">
    <property type="protein sequence ID" value="KAG2576266.1"/>
    <property type="molecule type" value="Genomic_DNA"/>
</dbReference>
<dbReference type="Proteomes" id="UP000823388">
    <property type="component" value="Chromosome 6N"/>
</dbReference>
<name>A0A8T0QT11_PANVG</name>
<evidence type="ECO:0000256" key="1">
    <source>
        <dbReference type="SAM" id="MobiDB-lite"/>
    </source>
</evidence>
<accession>A0A8T0QT11</accession>
<comment type="caution">
    <text evidence="2">The sequence shown here is derived from an EMBL/GenBank/DDBJ whole genome shotgun (WGS) entry which is preliminary data.</text>
</comment>
<dbReference type="AlphaFoldDB" id="A0A8T0QT11"/>
<gene>
    <name evidence="2" type="ORF">PVAP13_6NG015578</name>
</gene>
<proteinExistence type="predicted"/>
<feature type="region of interest" description="Disordered" evidence="1">
    <location>
        <begin position="304"/>
        <end position="375"/>
    </location>
</feature>
<feature type="region of interest" description="Disordered" evidence="1">
    <location>
        <begin position="112"/>
        <end position="169"/>
    </location>
</feature>
<feature type="compositionally biased region" description="Low complexity" evidence="1">
    <location>
        <begin position="331"/>
        <end position="346"/>
    </location>
</feature>
<feature type="region of interest" description="Disordered" evidence="1">
    <location>
        <begin position="1"/>
        <end position="96"/>
    </location>
</feature>
<protein>
    <submittedName>
        <fullName evidence="2">Uncharacterized protein</fullName>
    </submittedName>
</protein>
<feature type="region of interest" description="Disordered" evidence="1">
    <location>
        <begin position="255"/>
        <end position="275"/>
    </location>
</feature>
<sequence length="421" mass="45736">MPPASGRASTRFRGPHCWPNWSKRPAPSADPNPNPTAPTRLSPATAESETRNAGAAAAPRTATGEKEKRDLFLQCSTGSSGWDGGEPGWGTWGWDQNRTLSPEIARRRLSEISSSLLQSQPSPFGHRPSEPHRPVFSLARQAPRPHAPSRPNPPAFSPARSRAPRSVHAHAAQFARADALISRDTPPFPAVPGPPIGRKLFPFLLSRGRSRPCSAFSFTTVRAPLRLSRRRRLCRSRQPALPRAAPLTVLAVPFPAPRQGRDTTCPHHAPRMPPRVHAAARAPFEPSASGPRRAPKTLVAAYKTWWPPSSNPQPPLSAAEKKKKRRRGGRRATTGGTPTPTSTPSLRRSDYTAVAPRSRSRQGGGRRHQTSSSQRPIVYPAVAVLPARLRLVPAPPHHGPAFVFFNPAGRPPSPRCFPPPP</sequence>
<evidence type="ECO:0000313" key="3">
    <source>
        <dbReference type="Proteomes" id="UP000823388"/>
    </source>
</evidence>
<feature type="compositionally biased region" description="Gly residues" evidence="1">
    <location>
        <begin position="81"/>
        <end position="91"/>
    </location>
</feature>
<feature type="compositionally biased region" description="Basic residues" evidence="1">
    <location>
        <begin position="321"/>
        <end position="330"/>
    </location>
</feature>
<feature type="compositionally biased region" description="Low complexity" evidence="1">
    <location>
        <begin position="113"/>
        <end position="123"/>
    </location>
</feature>
<feature type="compositionally biased region" description="Low complexity" evidence="1">
    <location>
        <begin position="51"/>
        <end position="62"/>
    </location>
</feature>